<dbReference type="Gene3D" id="3.40.50.300">
    <property type="entry name" value="P-loop containing nucleotide triphosphate hydrolases"/>
    <property type="match status" value="1"/>
</dbReference>
<sequence>MIDVHAGTPTSVEVRLLGTVTALLDGLPGALNGRQRSLLAVLALDANRTVSTDRLIAALWNEPYPARAITRVRTLVSELRRALPVPDLITTGQPGYRLNLGPERLDLDIFQRLVRRARQQPRPHDAIVAYDQALALFRGAPLHGASGPLFDTESTRLAELRTSAVEERTALMLAAGRYTELIPQLSALTGEHPVRERAHAQLMRALDGAGRRSEALSLYAGLRGRLVDELGVEPSEELQRLYRQLLLGGTGAVVPPSPTPGRPMPAAAEAAPAPPQPAPPQPAPPQPAPPQPAPSHLAPPQPASLPSRQLPPPPARLVGRTTELADLDTLANEGPTRLGLVVGPAGVGKTALVVHWAHRATGLFPDGQLYLNLRGFDQRDRMTAAEALPQLLRALHVPAQDVPLETSEQIALHRSVTADRRLLLVLDNVSTPEQVRDLLPAGQGCLTLVTSRDRLTGLVALDGGRRITLDVLRPADAIELMSGAGVRFASGRDGADLARLCGYLPLALRIAAARVTDQPNRSIGQHVEDLVHQGRLTGLQVAGDSRANVRGAFALTYRSLPASARAVFPLVSVVPMPAGLSPHAAAALARISTGQAEAALDALASVHLVTAPTSDGRYGCHDLLLDYAAELAAEDPAAQRLATDRLLEFYLHAIDSCASMLVGPIGRMLPRPAPSVDVPLITFADASHARAWATVEWDNLLAAVRHAATNGHDRLAWLLADALRPLMRIGGSLPEIARVGQCGLAAARRADDPLGEAAMHYLIGLQYFRSADYRACVEANEQALECYRAAGWRPGQAVALGAIGGSLVHLGQVHAGARRLTAALEIYDELDDRDATAVTLVNLAGVALERGDFIRSLRFAHLARPAIAATGNRHAEAIMLANLGLARHAQGRLTAALRSLSEALDLCRTIGARHQQASVLISLGTVHLDAGRTAESMSVLSEAEALAAEVGDDRLALYAANGLARAELHTEQVDHAIKRLEDALNCADAAGHQHGRVEALLTLSRAYLARGEVRAAHEPAVLALTTARRCGYLAAAAASRSAVAACLLALDNVEDARRYASRALRVQRRIGNRLAESRTRTLLAEIERRARYRGTAECADVETNNRER</sequence>
<dbReference type="SUPFAM" id="SSF46894">
    <property type="entry name" value="C-terminal effector domain of the bipartite response regulators"/>
    <property type="match status" value="1"/>
</dbReference>
<dbReference type="SMART" id="SM00028">
    <property type="entry name" value="TPR"/>
    <property type="match status" value="4"/>
</dbReference>
<dbReference type="PRINTS" id="PR00364">
    <property type="entry name" value="DISEASERSIST"/>
</dbReference>
<feature type="domain" description="Bacterial transcriptional activator" evidence="7">
    <location>
        <begin position="105"/>
        <end position="246"/>
    </location>
</feature>
<dbReference type="GO" id="GO:0003677">
    <property type="term" value="F:DNA binding"/>
    <property type="evidence" value="ECO:0007669"/>
    <property type="project" value="UniProtKB-KW"/>
</dbReference>
<dbReference type="Gene3D" id="1.25.40.10">
    <property type="entry name" value="Tetratricopeptide repeat domain"/>
    <property type="match status" value="3"/>
</dbReference>
<evidence type="ECO:0000313" key="9">
    <source>
        <dbReference type="Proteomes" id="UP000642748"/>
    </source>
</evidence>
<dbReference type="Pfam" id="PF03704">
    <property type="entry name" value="BTAD"/>
    <property type="match status" value="1"/>
</dbReference>
<accession>A0A8J3QVZ7</accession>
<keyword evidence="4" id="KW-0804">Transcription</keyword>
<feature type="compositionally biased region" description="Pro residues" evidence="5">
    <location>
        <begin position="272"/>
        <end position="315"/>
    </location>
</feature>
<dbReference type="AlphaFoldDB" id="A0A8J3QVZ7"/>
<dbReference type="GO" id="GO:0000160">
    <property type="term" value="P:phosphorelay signal transduction system"/>
    <property type="evidence" value="ECO:0007669"/>
    <property type="project" value="InterPro"/>
</dbReference>
<dbReference type="PANTHER" id="PTHR35807:SF1">
    <property type="entry name" value="TRANSCRIPTIONAL REGULATOR REDD"/>
    <property type="match status" value="1"/>
</dbReference>
<evidence type="ECO:0000256" key="2">
    <source>
        <dbReference type="ARBA" id="ARBA00023015"/>
    </source>
</evidence>
<dbReference type="InterPro" id="IPR016032">
    <property type="entry name" value="Sig_transdc_resp-reg_C-effctor"/>
</dbReference>
<name>A0A8J3QVZ7_9ACTN</name>
<dbReference type="SMART" id="SM00862">
    <property type="entry name" value="Trans_reg_C"/>
    <property type="match status" value="1"/>
</dbReference>
<dbReference type="InterPro" id="IPR027417">
    <property type="entry name" value="P-loop_NTPase"/>
</dbReference>
<keyword evidence="2" id="KW-0805">Transcription regulation</keyword>
<dbReference type="CDD" id="cd15831">
    <property type="entry name" value="BTAD"/>
    <property type="match status" value="1"/>
</dbReference>
<dbReference type="InterPro" id="IPR005158">
    <property type="entry name" value="BTAD"/>
</dbReference>
<keyword evidence="3" id="KW-0238">DNA-binding</keyword>
<keyword evidence="9" id="KW-1185">Reference proteome</keyword>
<dbReference type="InterPro" id="IPR019734">
    <property type="entry name" value="TPR_rpt"/>
</dbReference>
<reference evidence="8" key="1">
    <citation type="submission" date="2021-01" db="EMBL/GenBank/DDBJ databases">
        <title>Whole genome shotgun sequence of Rugosimonospora africana NBRC 104875.</title>
        <authorList>
            <person name="Komaki H."/>
            <person name="Tamura T."/>
        </authorList>
    </citation>
    <scope>NUCLEOTIDE SEQUENCE</scope>
    <source>
        <strain evidence="8">NBRC 104875</strain>
    </source>
</reference>
<evidence type="ECO:0000259" key="7">
    <source>
        <dbReference type="SMART" id="SM01043"/>
    </source>
</evidence>
<dbReference type="PANTHER" id="PTHR35807">
    <property type="entry name" value="TRANSCRIPTIONAL REGULATOR REDD-RELATED"/>
    <property type="match status" value="1"/>
</dbReference>
<dbReference type="InterPro" id="IPR011990">
    <property type="entry name" value="TPR-like_helical_dom_sf"/>
</dbReference>
<evidence type="ECO:0000256" key="3">
    <source>
        <dbReference type="ARBA" id="ARBA00023125"/>
    </source>
</evidence>
<feature type="domain" description="OmpR/PhoB-type" evidence="6">
    <location>
        <begin position="26"/>
        <end position="98"/>
    </location>
</feature>
<dbReference type="Gene3D" id="1.10.10.10">
    <property type="entry name" value="Winged helix-like DNA-binding domain superfamily/Winged helix DNA-binding domain"/>
    <property type="match status" value="1"/>
</dbReference>
<dbReference type="EMBL" id="BONZ01000050">
    <property type="protein sequence ID" value="GIH17117.1"/>
    <property type="molecule type" value="Genomic_DNA"/>
</dbReference>
<dbReference type="SUPFAM" id="SSF48452">
    <property type="entry name" value="TPR-like"/>
    <property type="match status" value="3"/>
</dbReference>
<gene>
    <name evidence="8" type="ORF">Raf01_52890</name>
</gene>
<protein>
    <submittedName>
        <fullName evidence="8">SARP family transcriptional regulator</fullName>
    </submittedName>
</protein>
<dbReference type="SUPFAM" id="SSF52540">
    <property type="entry name" value="P-loop containing nucleoside triphosphate hydrolases"/>
    <property type="match status" value="1"/>
</dbReference>
<dbReference type="GO" id="GO:0006355">
    <property type="term" value="P:regulation of DNA-templated transcription"/>
    <property type="evidence" value="ECO:0007669"/>
    <property type="project" value="InterPro"/>
</dbReference>
<dbReference type="Proteomes" id="UP000642748">
    <property type="component" value="Unassembled WGS sequence"/>
</dbReference>
<evidence type="ECO:0000256" key="5">
    <source>
        <dbReference type="SAM" id="MobiDB-lite"/>
    </source>
</evidence>
<feature type="region of interest" description="Disordered" evidence="5">
    <location>
        <begin position="253"/>
        <end position="317"/>
    </location>
</feature>
<evidence type="ECO:0000313" key="8">
    <source>
        <dbReference type="EMBL" id="GIH17117.1"/>
    </source>
</evidence>
<proteinExistence type="inferred from homology"/>
<evidence type="ECO:0000256" key="1">
    <source>
        <dbReference type="ARBA" id="ARBA00005820"/>
    </source>
</evidence>
<dbReference type="InterPro" id="IPR036388">
    <property type="entry name" value="WH-like_DNA-bd_sf"/>
</dbReference>
<comment type="similarity">
    <text evidence="1">Belongs to the AfsR/DnrI/RedD regulatory family.</text>
</comment>
<evidence type="ECO:0000259" key="6">
    <source>
        <dbReference type="SMART" id="SM00862"/>
    </source>
</evidence>
<dbReference type="Pfam" id="PF13424">
    <property type="entry name" value="TPR_12"/>
    <property type="match status" value="1"/>
</dbReference>
<evidence type="ECO:0000256" key="4">
    <source>
        <dbReference type="ARBA" id="ARBA00023163"/>
    </source>
</evidence>
<dbReference type="InterPro" id="IPR001867">
    <property type="entry name" value="OmpR/PhoB-type_DNA-bd"/>
</dbReference>
<dbReference type="SMART" id="SM01043">
    <property type="entry name" value="BTAD"/>
    <property type="match status" value="1"/>
</dbReference>
<organism evidence="8 9">
    <name type="scientific">Rugosimonospora africana</name>
    <dbReference type="NCBI Taxonomy" id="556532"/>
    <lineage>
        <taxon>Bacteria</taxon>
        <taxon>Bacillati</taxon>
        <taxon>Actinomycetota</taxon>
        <taxon>Actinomycetes</taxon>
        <taxon>Micromonosporales</taxon>
        <taxon>Micromonosporaceae</taxon>
        <taxon>Rugosimonospora</taxon>
    </lineage>
</organism>
<comment type="caution">
    <text evidence="8">The sequence shown here is derived from an EMBL/GenBank/DDBJ whole genome shotgun (WGS) entry which is preliminary data.</text>
</comment>
<dbReference type="InterPro" id="IPR051677">
    <property type="entry name" value="AfsR-DnrI-RedD_regulator"/>
</dbReference>
<dbReference type="Pfam" id="PF00486">
    <property type="entry name" value="Trans_reg_C"/>
    <property type="match status" value="1"/>
</dbReference>